<dbReference type="Gene3D" id="3.40.50.300">
    <property type="entry name" value="P-loop containing nucleotide triphosphate hydrolases"/>
    <property type="match status" value="1"/>
</dbReference>
<evidence type="ECO:0000256" key="5">
    <source>
        <dbReference type="SAM" id="MobiDB-lite"/>
    </source>
</evidence>
<dbReference type="InterPro" id="IPR027417">
    <property type="entry name" value="P-loop_NTPase"/>
</dbReference>
<dbReference type="PANTHER" id="PTHR43394:SF1">
    <property type="entry name" value="ATP-BINDING CASSETTE SUB-FAMILY B MEMBER 10, MITOCHONDRIAL"/>
    <property type="match status" value="1"/>
</dbReference>
<dbReference type="Pfam" id="PF00005">
    <property type="entry name" value="ABC_tran"/>
    <property type="match status" value="1"/>
</dbReference>
<evidence type="ECO:0000256" key="2">
    <source>
        <dbReference type="ARBA" id="ARBA00022692"/>
    </source>
</evidence>
<dbReference type="GO" id="GO:0005743">
    <property type="term" value="C:mitochondrial inner membrane"/>
    <property type="evidence" value="ECO:0007669"/>
    <property type="project" value="TreeGrafter"/>
</dbReference>
<dbReference type="GO" id="GO:0090374">
    <property type="term" value="P:oligopeptide export from mitochondrion"/>
    <property type="evidence" value="ECO:0007669"/>
    <property type="project" value="TreeGrafter"/>
</dbReference>
<feature type="domain" description="ABC transporter" evidence="6">
    <location>
        <begin position="2"/>
        <end position="30"/>
    </location>
</feature>
<evidence type="ECO:0000313" key="7">
    <source>
        <dbReference type="EMBL" id="JAC69766.1"/>
    </source>
</evidence>
<dbReference type="SUPFAM" id="SSF52540">
    <property type="entry name" value="P-loop containing nucleoside triphosphate hydrolases"/>
    <property type="match status" value="1"/>
</dbReference>
<keyword evidence="2" id="KW-0812">Transmembrane</keyword>
<keyword evidence="3" id="KW-1133">Transmembrane helix</keyword>
<dbReference type="InterPro" id="IPR036640">
    <property type="entry name" value="ABC1_TM_sf"/>
</dbReference>
<dbReference type="GO" id="GO:0005524">
    <property type="term" value="F:ATP binding"/>
    <property type="evidence" value="ECO:0007669"/>
    <property type="project" value="InterPro"/>
</dbReference>
<proteinExistence type="predicted"/>
<organism evidence="7">
    <name type="scientific">Tetraselmis sp. GSL018</name>
    <dbReference type="NCBI Taxonomy" id="582737"/>
    <lineage>
        <taxon>Eukaryota</taxon>
        <taxon>Viridiplantae</taxon>
        <taxon>Chlorophyta</taxon>
        <taxon>core chlorophytes</taxon>
        <taxon>Chlorodendrophyceae</taxon>
        <taxon>Chlorodendrales</taxon>
        <taxon>Chlorodendraceae</taxon>
        <taxon>Tetraselmis</taxon>
    </lineage>
</organism>
<dbReference type="InterPro" id="IPR039421">
    <property type="entry name" value="Type_1_exporter"/>
</dbReference>
<evidence type="ECO:0000259" key="6">
    <source>
        <dbReference type="Pfam" id="PF00005"/>
    </source>
</evidence>
<protein>
    <submittedName>
        <fullName evidence="7">Abc transporter b family member chloroplastic-like</fullName>
    </submittedName>
</protein>
<feature type="region of interest" description="Disordered" evidence="5">
    <location>
        <begin position="144"/>
        <end position="174"/>
    </location>
</feature>
<evidence type="ECO:0000256" key="4">
    <source>
        <dbReference type="ARBA" id="ARBA00023136"/>
    </source>
</evidence>
<accession>A0A061RGX3</accession>
<dbReference type="GO" id="GO:0016887">
    <property type="term" value="F:ATP hydrolysis activity"/>
    <property type="evidence" value="ECO:0007669"/>
    <property type="project" value="InterPro"/>
</dbReference>
<comment type="subcellular location">
    <subcellularLocation>
        <location evidence="1">Membrane</location>
        <topology evidence="1">Multi-pass membrane protein</topology>
    </subcellularLocation>
</comment>
<dbReference type="Gene3D" id="1.20.1560.10">
    <property type="entry name" value="ABC transporter type 1, transmembrane domain"/>
    <property type="match status" value="1"/>
</dbReference>
<dbReference type="EMBL" id="GBEZ01016486">
    <property type="protein sequence ID" value="JAC69766.1"/>
    <property type="molecule type" value="Transcribed_RNA"/>
</dbReference>
<gene>
    <name evidence="7" type="ORF">TSPGSL018_5600</name>
</gene>
<dbReference type="AlphaFoldDB" id="A0A061RGX3"/>
<dbReference type="GO" id="GO:0015421">
    <property type="term" value="F:ABC-type oligopeptide transporter activity"/>
    <property type="evidence" value="ECO:0007669"/>
    <property type="project" value="TreeGrafter"/>
</dbReference>
<feature type="compositionally biased region" description="Basic and acidic residues" evidence="5">
    <location>
        <begin position="161"/>
        <end position="174"/>
    </location>
</feature>
<dbReference type="InterPro" id="IPR003439">
    <property type="entry name" value="ABC_transporter-like_ATP-bd"/>
</dbReference>
<sequence length="174" mass="19075">MLSGGQKQRIVIARALLRNPTILLLDEATSALDAESEALVQATLDSVMKDSQGKRAVVVIAHRLSTVRHADQIVVLDSGSIAEVGTHAQLCQRRGIYWNLLQRQINAGTQKQQEISQGTFDVADRVVGADTAASIKNKMLDTWMESSSHERDESDVSDVELSARRREGRDSGHT</sequence>
<evidence type="ECO:0000256" key="3">
    <source>
        <dbReference type="ARBA" id="ARBA00022989"/>
    </source>
</evidence>
<evidence type="ECO:0000256" key="1">
    <source>
        <dbReference type="ARBA" id="ARBA00004141"/>
    </source>
</evidence>
<dbReference type="PANTHER" id="PTHR43394">
    <property type="entry name" value="ATP-DEPENDENT PERMEASE MDL1, MITOCHONDRIAL"/>
    <property type="match status" value="1"/>
</dbReference>
<reference evidence="7" key="1">
    <citation type="submission" date="2014-05" db="EMBL/GenBank/DDBJ databases">
        <title>The transcriptome of the halophilic microalga Tetraselmis sp. GSL018 isolated from the Great Salt Lake, Utah.</title>
        <authorList>
            <person name="Jinkerson R.E."/>
            <person name="D'Adamo S."/>
            <person name="Posewitz M.C."/>
        </authorList>
    </citation>
    <scope>NUCLEOTIDE SEQUENCE</scope>
    <source>
        <strain evidence="7">GSL018</strain>
    </source>
</reference>
<keyword evidence="4" id="KW-0472">Membrane</keyword>
<name>A0A061RGX3_9CHLO</name>